<reference evidence="1 2" key="1">
    <citation type="submission" date="2020-04" db="EMBL/GenBank/DDBJ databases">
        <title>Draft genome sequence of Caldanaerobacter sunterraneus. strain 1523vc isolated from Griffin hot spring, Kamchatka, Russia.</title>
        <authorList>
            <person name="Toshchakov S.V."/>
            <person name="Podosokorskaya O.A."/>
            <person name="Kublanov I.V."/>
            <person name="Korzhenkov A."/>
            <person name="Patrushev M.V."/>
        </authorList>
    </citation>
    <scope>NUCLEOTIDE SEQUENCE [LARGE SCALE GENOMIC DNA]</scope>
    <source>
        <strain evidence="1 2">1523vc</strain>
    </source>
</reference>
<name>A0A7Y2L8W0_9THEO</name>
<dbReference type="EMBL" id="JABEQB010000010">
    <property type="protein sequence ID" value="NNG66556.1"/>
    <property type="molecule type" value="Genomic_DNA"/>
</dbReference>
<comment type="caution">
    <text evidence="1">The sequence shown here is derived from an EMBL/GenBank/DDBJ whole genome shotgun (WGS) entry which is preliminary data.</text>
</comment>
<protein>
    <recommendedName>
        <fullName evidence="3">Dinitrogenase iron-molybdenum cofactor biosynthesis domain-containing protein</fullName>
    </recommendedName>
</protein>
<organism evidence="1 2">
    <name type="scientific">Caldanaerobacter subterraneus</name>
    <dbReference type="NCBI Taxonomy" id="911092"/>
    <lineage>
        <taxon>Bacteria</taxon>
        <taxon>Bacillati</taxon>
        <taxon>Bacillota</taxon>
        <taxon>Clostridia</taxon>
        <taxon>Thermoanaerobacterales</taxon>
        <taxon>Thermoanaerobacteraceae</taxon>
        <taxon>Caldanaerobacter</taxon>
    </lineage>
</organism>
<dbReference type="InterPro" id="IPR036105">
    <property type="entry name" value="DiNase_FeMo-co_biosyn_sf"/>
</dbReference>
<dbReference type="RefSeq" id="WP_022588511.1">
    <property type="nucleotide sequence ID" value="NZ_JABEQB010000010.1"/>
</dbReference>
<sequence>MRIAATITEKGYIEKLPDGPHIVIFDTEKNQTEKYDNPGYHLEENRRSAVVDFLFEKNVDVVVTVPEAFCSISYGKARQKGLKFIRLKESMPYEEVIKDLSSHLERLTDNIPEDELYKKI</sequence>
<dbReference type="AlphaFoldDB" id="A0A7Y2L8W0"/>
<evidence type="ECO:0000313" key="2">
    <source>
        <dbReference type="Proteomes" id="UP000529861"/>
    </source>
</evidence>
<evidence type="ECO:0008006" key="3">
    <source>
        <dbReference type="Google" id="ProtNLM"/>
    </source>
</evidence>
<dbReference type="SUPFAM" id="SSF53146">
    <property type="entry name" value="Nitrogenase accessory factor-like"/>
    <property type="match status" value="1"/>
</dbReference>
<dbReference type="Proteomes" id="UP000529861">
    <property type="component" value="Unassembled WGS sequence"/>
</dbReference>
<evidence type="ECO:0000313" key="1">
    <source>
        <dbReference type="EMBL" id="NNG66556.1"/>
    </source>
</evidence>
<accession>A0A7Y2L8W0</accession>
<proteinExistence type="predicted"/>
<dbReference type="Gene3D" id="3.30.420.130">
    <property type="entry name" value="Dinitrogenase iron-molybdenum cofactor biosynthesis domain"/>
    <property type="match status" value="1"/>
</dbReference>
<gene>
    <name evidence="1" type="ORF">HKI81_04785</name>
</gene>